<evidence type="ECO:0000256" key="9">
    <source>
        <dbReference type="SAM" id="Phobius"/>
    </source>
</evidence>
<dbReference type="InterPro" id="IPR012501">
    <property type="entry name" value="Vps54_C"/>
</dbReference>
<name>A0ABR3V5K4_HUMIN</name>
<evidence type="ECO:0000256" key="4">
    <source>
        <dbReference type="ARBA" id="ARBA00022927"/>
    </source>
</evidence>
<reference evidence="11 12" key="1">
    <citation type="journal article" date="2024" name="Commun. Biol.">
        <title>Comparative genomic analysis of thermophilic fungi reveals convergent evolutionary adaptations and gene losses.</title>
        <authorList>
            <person name="Steindorff A.S."/>
            <person name="Aguilar-Pontes M.V."/>
            <person name="Robinson A.J."/>
            <person name="Andreopoulos B."/>
            <person name="LaButti K."/>
            <person name="Kuo A."/>
            <person name="Mondo S."/>
            <person name="Riley R."/>
            <person name="Otillar R."/>
            <person name="Haridas S."/>
            <person name="Lipzen A."/>
            <person name="Grimwood J."/>
            <person name="Schmutz J."/>
            <person name="Clum A."/>
            <person name="Reid I.D."/>
            <person name="Moisan M.C."/>
            <person name="Butler G."/>
            <person name="Nguyen T.T.M."/>
            <person name="Dewar K."/>
            <person name="Conant G."/>
            <person name="Drula E."/>
            <person name="Henrissat B."/>
            <person name="Hansel C."/>
            <person name="Singer S."/>
            <person name="Hutchinson M.I."/>
            <person name="de Vries R.P."/>
            <person name="Natvig D.O."/>
            <person name="Powell A.J."/>
            <person name="Tsang A."/>
            <person name="Grigoriev I.V."/>
        </authorList>
    </citation>
    <scope>NUCLEOTIDE SEQUENCE [LARGE SCALE GENOMIC DNA]</scope>
    <source>
        <strain evidence="11 12">CBS 620.91</strain>
    </source>
</reference>
<gene>
    <name evidence="11" type="ORF">VTJ49DRAFT_4746</name>
</gene>
<evidence type="ECO:0000256" key="8">
    <source>
        <dbReference type="SAM" id="MobiDB-lite"/>
    </source>
</evidence>
<feature type="region of interest" description="Disordered" evidence="8">
    <location>
        <begin position="1"/>
        <end position="63"/>
    </location>
</feature>
<keyword evidence="5" id="KW-0333">Golgi apparatus</keyword>
<feature type="compositionally biased region" description="Acidic residues" evidence="8">
    <location>
        <begin position="1163"/>
        <end position="1190"/>
    </location>
</feature>
<feature type="region of interest" description="Disordered" evidence="8">
    <location>
        <begin position="550"/>
        <end position="577"/>
    </location>
</feature>
<protein>
    <recommendedName>
        <fullName evidence="10">Vacuolar protein sorting-associated protein 54 C-terminal domain-containing protein</fullName>
    </recommendedName>
</protein>
<evidence type="ECO:0000256" key="6">
    <source>
        <dbReference type="ARBA" id="ARBA00023054"/>
    </source>
</evidence>
<feature type="region of interest" description="Disordered" evidence="8">
    <location>
        <begin position="1161"/>
        <end position="1196"/>
    </location>
</feature>
<keyword evidence="9" id="KW-0472">Membrane</keyword>
<feature type="region of interest" description="Disordered" evidence="8">
    <location>
        <begin position="158"/>
        <end position="236"/>
    </location>
</feature>
<comment type="caution">
    <text evidence="11">The sequence shown here is derived from an EMBL/GenBank/DDBJ whole genome shotgun (WGS) entry which is preliminary data.</text>
</comment>
<feature type="transmembrane region" description="Helical" evidence="9">
    <location>
        <begin position="1105"/>
        <end position="1125"/>
    </location>
</feature>
<feature type="region of interest" description="Disordered" evidence="8">
    <location>
        <begin position="628"/>
        <end position="657"/>
    </location>
</feature>
<feature type="compositionally biased region" description="Low complexity" evidence="8">
    <location>
        <begin position="214"/>
        <end position="227"/>
    </location>
</feature>
<feature type="compositionally biased region" description="Polar residues" evidence="8">
    <location>
        <begin position="200"/>
        <end position="210"/>
    </location>
</feature>
<dbReference type="Proteomes" id="UP001583172">
    <property type="component" value="Unassembled WGS sequence"/>
</dbReference>
<proteinExistence type="inferred from homology"/>
<evidence type="ECO:0000256" key="3">
    <source>
        <dbReference type="ARBA" id="ARBA00022448"/>
    </source>
</evidence>
<evidence type="ECO:0000256" key="1">
    <source>
        <dbReference type="ARBA" id="ARBA00004601"/>
    </source>
</evidence>
<dbReference type="Pfam" id="PF07928">
    <property type="entry name" value="Vps54"/>
    <property type="match status" value="1"/>
</dbReference>
<feature type="coiled-coil region" evidence="7">
    <location>
        <begin position="325"/>
        <end position="352"/>
    </location>
</feature>
<evidence type="ECO:0000256" key="5">
    <source>
        <dbReference type="ARBA" id="ARBA00023034"/>
    </source>
</evidence>
<feature type="compositionally biased region" description="Basic and acidic residues" evidence="8">
    <location>
        <begin position="170"/>
        <end position="182"/>
    </location>
</feature>
<keyword evidence="9" id="KW-0812">Transmembrane</keyword>
<accession>A0ABR3V5K4</accession>
<feature type="compositionally biased region" description="Polar residues" evidence="8">
    <location>
        <begin position="47"/>
        <end position="61"/>
    </location>
</feature>
<dbReference type="InterPro" id="IPR039745">
    <property type="entry name" value="Vps54"/>
</dbReference>
<feature type="compositionally biased region" description="Low complexity" evidence="8">
    <location>
        <begin position="185"/>
        <end position="199"/>
    </location>
</feature>
<keyword evidence="9" id="KW-1133">Transmembrane helix</keyword>
<evidence type="ECO:0000256" key="2">
    <source>
        <dbReference type="ARBA" id="ARBA00009150"/>
    </source>
</evidence>
<keyword evidence="6 7" id="KW-0175">Coiled coil</keyword>
<evidence type="ECO:0000256" key="7">
    <source>
        <dbReference type="SAM" id="Coils"/>
    </source>
</evidence>
<feature type="region of interest" description="Disordered" evidence="8">
    <location>
        <begin position="102"/>
        <end position="132"/>
    </location>
</feature>
<sequence>MAGETRRAAMFSNPAARKSVDSLSPTRSTGHRQDFPFHGTAPHANPRPSQRRGSNASSIHSIPSVGGSLDSWTAISSGPVYEWGQNAISTLLQPPIVRTGLLPHTAPPASSAHKPPTSRDIPPVTLTNVPHVDSDEFKPYLSEVGALYEQLRRIQADDDQASAVPHRKAKPDEHAEPPDEGHLQPGPRRPGVSSRRTSTASLNSLSSIEAITTPRPSSSRPRRGQAQGPPPLSTIPQVYFDQDFRLENPRIFDVVSERSEVVRPAPGSDDKGQQSNGQAAAPRKALATNAILQEKLSWYMDTVEMHLIQSISTASTTFFTALGALRELHAEAADSVERIKVLRKDLQALDEEMVAGGLHLLQQRRRRENAQQLHDAVMQLRQIVDGVAVCESLVDAGELNEALENIEAVENLMAGEVPEANQPDFQLRDLRGATALQSVSSDLDTLRLRIGKSYEARFLNTLLNDLQDHVERVSPQEVLMRWSSASARGRGNLAREPSAFPSYMTGTETIRKELRESLTGLQRARFLTAAATAYRDAALREIRTIIRRQMPSSNDDDNESIMSTSTRAGGKGRSQQERSITLARNLRALDPNDAEELLTKTYIGVAEAMRRLGTQVKVLLDVASSIGEPPSGVRSPPLRSPPFSPTARQGSEAAQQAQEEIHRAIDIANLLGQAVDVAQEKVVKVLRVRAEQSKRLNLIWFLRYFTLNLHFANECEAISGRSGTTLKTVVNGHIKDFIQYHGDAESQKLAQGMESDQWNAADFGDKDTELLNQILECSTRDTAAWAEGEGTQIWLPHSDTQAADGEPDVLSTQAANGTTRPRARSAAVDSETFLLPNSAIFCMHGMARFLRLMTAIPSMTPDISPSLIAYLQLFNSRCTQLILGAGATRSAGLKNITTKHLALASQALAFVAALIPHVREFVRRQCSNTTAPIVMGEYDRVRRALQEHQNNIYDKLVEIMSGRALAGTKKLKAVAWDEPSENPNEYMETLCKETTTLHRNLVKHLPEGTVRIIMVPVFRNYKDTFGAAYREVGVETEGGRQRMLRDVELFQTRLGRIDGFEDAGDYLASVIRNPQLLVIPWKSASRRQPSGAPARPLPLRRAPSAAVVVAVTVIVVYGPGGVCIAVAMPISILITVPLVFFFLLVFAFHLVHGPGCPASVGDPDLDPDLDPDADPDDTEPDPEAELDPEPDPSPLELKRKLCRCCR</sequence>
<comment type="similarity">
    <text evidence="2">Belongs to the VPS54 family.</text>
</comment>
<dbReference type="PANTHER" id="PTHR12965">
    <property type="entry name" value="VACUOLAR PROTEIN SORTING 54"/>
    <property type="match status" value="1"/>
</dbReference>
<keyword evidence="3" id="KW-0813">Transport</keyword>
<evidence type="ECO:0000259" key="10">
    <source>
        <dbReference type="Pfam" id="PF07928"/>
    </source>
</evidence>
<keyword evidence="4" id="KW-0653">Protein transport</keyword>
<dbReference type="PANTHER" id="PTHR12965:SF0">
    <property type="entry name" value="VACUOLAR PROTEIN SORTING-ASSOCIATED PROTEIN 54"/>
    <property type="match status" value="1"/>
</dbReference>
<evidence type="ECO:0000313" key="12">
    <source>
        <dbReference type="Proteomes" id="UP001583172"/>
    </source>
</evidence>
<feature type="transmembrane region" description="Helical" evidence="9">
    <location>
        <begin position="1132"/>
        <end position="1151"/>
    </location>
</feature>
<comment type="subcellular location">
    <subcellularLocation>
        <location evidence="1">Golgi apparatus</location>
        <location evidence="1">trans-Golgi network</location>
    </subcellularLocation>
</comment>
<feature type="region of interest" description="Disordered" evidence="8">
    <location>
        <begin position="257"/>
        <end position="283"/>
    </location>
</feature>
<dbReference type="EMBL" id="JAZGSY010000376">
    <property type="protein sequence ID" value="KAL1836701.1"/>
    <property type="molecule type" value="Genomic_DNA"/>
</dbReference>
<organism evidence="11 12">
    <name type="scientific">Humicola insolens</name>
    <name type="common">Soft-rot fungus</name>
    <dbReference type="NCBI Taxonomy" id="85995"/>
    <lineage>
        <taxon>Eukaryota</taxon>
        <taxon>Fungi</taxon>
        <taxon>Dikarya</taxon>
        <taxon>Ascomycota</taxon>
        <taxon>Pezizomycotina</taxon>
        <taxon>Sordariomycetes</taxon>
        <taxon>Sordariomycetidae</taxon>
        <taxon>Sordariales</taxon>
        <taxon>Chaetomiaceae</taxon>
        <taxon>Mycothermus</taxon>
    </lineage>
</organism>
<keyword evidence="12" id="KW-1185">Reference proteome</keyword>
<evidence type="ECO:0000313" key="11">
    <source>
        <dbReference type="EMBL" id="KAL1836701.1"/>
    </source>
</evidence>
<feature type="domain" description="Vacuolar protein sorting-associated protein 54 C-terminal" evidence="10">
    <location>
        <begin position="831"/>
        <end position="963"/>
    </location>
</feature>